<protein>
    <recommendedName>
        <fullName evidence="8">Branched-chain amino acid ABC transporter permease</fullName>
    </recommendedName>
</protein>
<feature type="transmembrane region" description="Helical" evidence="6">
    <location>
        <begin position="89"/>
        <end position="109"/>
    </location>
</feature>
<evidence type="ECO:0000256" key="1">
    <source>
        <dbReference type="ARBA" id="ARBA00004651"/>
    </source>
</evidence>
<dbReference type="EMBL" id="UINC01097334">
    <property type="protein sequence ID" value="SVC54953.1"/>
    <property type="molecule type" value="Genomic_DNA"/>
</dbReference>
<keyword evidence="5 6" id="KW-0472">Membrane</keyword>
<accession>A0A382N138</accession>
<evidence type="ECO:0000256" key="3">
    <source>
        <dbReference type="ARBA" id="ARBA00022692"/>
    </source>
</evidence>
<comment type="subcellular location">
    <subcellularLocation>
        <location evidence="1">Cell membrane</location>
        <topology evidence="1">Multi-pass membrane protein</topology>
    </subcellularLocation>
</comment>
<evidence type="ECO:0000256" key="5">
    <source>
        <dbReference type="ARBA" id="ARBA00023136"/>
    </source>
</evidence>
<feature type="transmembrane region" description="Helical" evidence="6">
    <location>
        <begin position="37"/>
        <end position="58"/>
    </location>
</feature>
<dbReference type="GO" id="GO:0015658">
    <property type="term" value="F:branched-chain amino acid transmembrane transporter activity"/>
    <property type="evidence" value="ECO:0007669"/>
    <property type="project" value="InterPro"/>
</dbReference>
<proteinExistence type="predicted"/>
<dbReference type="Pfam" id="PF02653">
    <property type="entry name" value="BPD_transp_2"/>
    <property type="match status" value="1"/>
</dbReference>
<keyword evidence="4 6" id="KW-1133">Transmembrane helix</keyword>
<gene>
    <name evidence="7" type="ORF">METZ01_LOCUS307807</name>
</gene>
<organism evidence="7">
    <name type="scientific">marine metagenome</name>
    <dbReference type="NCBI Taxonomy" id="408172"/>
    <lineage>
        <taxon>unclassified sequences</taxon>
        <taxon>metagenomes</taxon>
        <taxon>ecological metagenomes</taxon>
    </lineage>
</organism>
<evidence type="ECO:0000313" key="7">
    <source>
        <dbReference type="EMBL" id="SVC54953.1"/>
    </source>
</evidence>
<feature type="non-terminal residue" evidence="7">
    <location>
        <position position="122"/>
    </location>
</feature>
<evidence type="ECO:0008006" key="8">
    <source>
        <dbReference type="Google" id="ProtNLM"/>
    </source>
</evidence>
<dbReference type="InterPro" id="IPR043428">
    <property type="entry name" value="LivM-like"/>
</dbReference>
<evidence type="ECO:0000256" key="2">
    <source>
        <dbReference type="ARBA" id="ARBA00022475"/>
    </source>
</evidence>
<evidence type="ECO:0000256" key="4">
    <source>
        <dbReference type="ARBA" id="ARBA00022989"/>
    </source>
</evidence>
<reference evidence="7" key="1">
    <citation type="submission" date="2018-05" db="EMBL/GenBank/DDBJ databases">
        <authorList>
            <person name="Lanie J.A."/>
            <person name="Ng W.-L."/>
            <person name="Kazmierczak K.M."/>
            <person name="Andrzejewski T.M."/>
            <person name="Davidsen T.M."/>
            <person name="Wayne K.J."/>
            <person name="Tettelin H."/>
            <person name="Glass J.I."/>
            <person name="Rusch D."/>
            <person name="Podicherti R."/>
            <person name="Tsui H.-C.T."/>
            <person name="Winkler M.E."/>
        </authorList>
    </citation>
    <scope>NUCLEOTIDE SEQUENCE</scope>
</reference>
<feature type="transmembrane region" description="Helical" evidence="6">
    <location>
        <begin position="65"/>
        <end position="83"/>
    </location>
</feature>
<dbReference type="AlphaFoldDB" id="A0A382N138"/>
<dbReference type="PANTHER" id="PTHR30482:SF17">
    <property type="entry name" value="ABC TRANSPORTER ATP-BINDING PROTEIN"/>
    <property type="match status" value="1"/>
</dbReference>
<keyword evidence="2" id="KW-1003">Cell membrane</keyword>
<evidence type="ECO:0000256" key="6">
    <source>
        <dbReference type="SAM" id="Phobius"/>
    </source>
</evidence>
<dbReference type="PANTHER" id="PTHR30482">
    <property type="entry name" value="HIGH-AFFINITY BRANCHED-CHAIN AMINO ACID TRANSPORT SYSTEM PERMEASE"/>
    <property type="match status" value="1"/>
</dbReference>
<sequence>MKLNRIKVWLLVTVSGLLLVTPPIALVLDEPFYLTVIGRIMIFAIAALSLDLILGFGGMISLGHAAYLGIGAYAVGILSFYGINNAWLQLPIAIFGSAIVAFIIGIICLRTSGIYFIMITLA</sequence>
<keyword evidence="3 6" id="KW-0812">Transmembrane</keyword>
<name>A0A382N138_9ZZZZ</name>
<dbReference type="InterPro" id="IPR001851">
    <property type="entry name" value="ABC_transp_permease"/>
</dbReference>
<dbReference type="GO" id="GO:0005886">
    <property type="term" value="C:plasma membrane"/>
    <property type="evidence" value="ECO:0007669"/>
    <property type="project" value="UniProtKB-SubCell"/>
</dbReference>